<accession>A0A9W6YXC3</accession>
<keyword evidence="3" id="KW-1185">Reference proteome</keyword>
<dbReference type="AlphaFoldDB" id="A0A9W6YXC3"/>
<evidence type="ECO:0000313" key="2">
    <source>
        <dbReference type="EMBL" id="GMG24433.1"/>
    </source>
</evidence>
<organism evidence="2 3">
    <name type="scientific">Ambrosiozyma monospora</name>
    <name type="common">Yeast</name>
    <name type="synonym">Endomycopsis monosporus</name>
    <dbReference type="NCBI Taxonomy" id="43982"/>
    <lineage>
        <taxon>Eukaryota</taxon>
        <taxon>Fungi</taxon>
        <taxon>Dikarya</taxon>
        <taxon>Ascomycota</taxon>
        <taxon>Saccharomycotina</taxon>
        <taxon>Pichiomycetes</taxon>
        <taxon>Pichiales</taxon>
        <taxon>Pichiaceae</taxon>
        <taxon>Ambrosiozyma</taxon>
    </lineage>
</organism>
<proteinExistence type="predicted"/>
<name>A0A9W6YXC3_AMBMO</name>
<comment type="caution">
    <text evidence="2">The sequence shown here is derived from an EMBL/GenBank/DDBJ whole genome shotgun (WGS) entry which is preliminary data.</text>
</comment>
<gene>
    <name evidence="2" type="ORF">Amon01_000293700</name>
</gene>
<sequence>MDTSLSEEKLESYKTHNSITPRDKNRYQTNAFEFDLEQEDKRIKTPTFRPAAPLLDENTSTSQLLPPHTPPLPSTKPPPLPSTEPPPLPSTKPPPLPSTEPPPLPSTVPPPPPKIKLPSYL</sequence>
<feature type="compositionally biased region" description="Basic and acidic residues" evidence="1">
    <location>
        <begin position="1"/>
        <end position="14"/>
    </location>
</feature>
<dbReference type="EMBL" id="BSXU01001159">
    <property type="protein sequence ID" value="GMG24433.1"/>
    <property type="molecule type" value="Genomic_DNA"/>
</dbReference>
<protein>
    <submittedName>
        <fullName evidence="2">Unnamed protein product</fullName>
    </submittedName>
</protein>
<dbReference type="Proteomes" id="UP001165063">
    <property type="component" value="Unassembled WGS sequence"/>
</dbReference>
<evidence type="ECO:0000313" key="3">
    <source>
        <dbReference type="Proteomes" id="UP001165063"/>
    </source>
</evidence>
<reference evidence="2" key="1">
    <citation type="submission" date="2023-04" db="EMBL/GenBank/DDBJ databases">
        <title>Ambrosiozyma monospora NBRC 1965.</title>
        <authorList>
            <person name="Ichikawa N."/>
            <person name="Sato H."/>
            <person name="Tonouchi N."/>
        </authorList>
    </citation>
    <scope>NUCLEOTIDE SEQUENCE</scope>
    <source>
        <strain evidence="2">NBRC 1965</strain>
    </source>
</reference>
<feature type="compositionally biased region" description="Pro residues" evidence="1">
    <location>
        <begin position="67"/>
        <end position="115"/>
    </location>
</feature>
<feature type="region of interest" description="Disordered" evidence="1">
    <location>
        <begin position="1"/>
        <end position="121"/>
    </location>
</feature>
<evidence type="ECO:0000256" key="1">
    <source>
        <dbReference type="SAM" id="MobiDB-lite"/>
    </source>
</evidence>